<feature type="transmembrane region" description="Helical" evidence="6">
    <location>
        <begin position="216"/>
        <end position="249"/>
    </location>
</feature>
<feature type="domain" description="Citrate transporter-like" evidence="7">
    <location>
        <begin position="16"/>
        <end position="351"/>
    </location>
</feature>
<evidence type="ECO:0000259" key="7">
    <source>
        <dbReference type="Pfam" id="PF03600"/>
    </source>
</evidence>
<dbReference type="InterPro" id="IPR004680">
    <property type="entry name" value="Cit_transptr-like_dom"/>
</dbReference>
<evidence type="ECO:0000256" key="5">
    <source>
        <dbReference type="ARBA" id="ARBA00023136"/>
    </source>
</evidence>
<comment type="caution">
    <text evidence="8">The sequence shown here is derived from an EMBL/GenBank/DDBJ whole genome shotgun (WGS) entry which is preliminary data.</text>
</comment>
<feature type="transmembrane region" description="Helical" evidence="6">
    <location>
        <begin position="169"/>
        <end position="195"/>
    </location>
</feature>
<organism evidence="8 9">
    <name type="scientific">Megasphaera hominis</name>
    <dbReference type="NCBI Taxonomy" id="159836"/>
    <lineage>
        <taxon>Bacteria</taxon>
        <taxon>Bacillati</taxon>
        <taxon>Bacillota</taxon>
        <taxon>Negativicutes</taxon>
        <taxon>Veillonellales</taxon>
        <taxon>Veillonellaceae</taxon>
        <taxon>Megasphaera</taxon>
    </lineage>
</organism>
<feature type="transmembrane region" description="Helical" evidence="6">
    <location>
        <begin position="93"/>
        <end position="120"/>
    </location>
</feature>
<keyword evidence="4 6" id="KW-1133">Transmembrane helix</keyword>
<keyword evidence="3 6" id="KW-0812">Transmembrane</keyword>
<evidence type="ECO:0000256" key="3">
    <source>
        <dbReference type="ARBA" id="ARBA00022692"/>
    </source>
</evidence>
<gene>
    <name evidence="8" type="ORF">H8J70_09120</name>
</gene>
<evidence type="ECO:0000256" key="6">
    <source>
        <dbReference type="SAM" id="Phobius"/>
    </source>
</evidence>
<evidence type="ECO:0000256" key="1">
    <source>
        <dbReference type="ARBA" id="ARBA00004141"/>
    </source>
</evidence>
<evidence type="ECO:0000256" key="4">
    <source>
        <dbReference type="ARBA" id="ARBA00022989"/>
    </source>
</evidence>
<feature type="transmembrane region" description="Helical" evidence="6">
    <location>
        <begin position="261"/>
        <end position="280"/>
    </location>
</feature>
<keyword evidence="5 6" id="KW-0472">Membrane</keyword>
<feature type="transmembrane region" description="Helical" evidence="6">
    <location>
        <begin position="344"/>
        <end position="371"/>
    </location>
</feature>
<dbReference type="Pfam" id="PF03600">
    <property type="entry name" value="CitMHS"/>
    <property type="match status" value="1"/>
</dbReference>
<proteinExistence type="predicted"/>
<reference evidence="8 9" key="1">
    <citation type="submission" date="2020-08" db="EMBL/GenBank/DDBJ databases">
        <authorList>
            <person name="Liu C."/>
            <person name="Sun Q."/>
        </authorList>
    </citation>
    <scope>NUCLEOTIDE SEQUENCE [LARGE SCALE GENOMIC DNA]</scope>
    <source>
        <strain evidence="8 9">NSJ-59</strain>
    </source>
</reference>
<protein>
    <recommendedName>
        <fullName evidence="7">Citrate transporter-like domain-containing protein</fullName>
    </recommendedName>
</protein>
<evidence type="ECO:0000313" key="8">
    <source>
        <dbReference type="EMBL" id="MBC3537411.1"/>
    </source>
</evidence>
<dbReference type="EMBL" id="JACOGK010000026">
    <property type="protein sequence ID" value="MBC3537411.1"/>
    <property type="molecule type" value="Genomic_DNA"/>
</dbReference>
<feature type="transmembrane region" description="Helical" evidence="6">
    <location>
        <begin position="301"/>
        <end position="324"/>
    </location>
</feature>
<feature type="transmembrane region" description="Helical" evidence="6">
    <location>
        <begin position="6"/>
        <end position="33"/>
    </location>
</feature>
<feature type="transmembrane region" description="Helical" evidence="6">
    <location>
        <begin position="392"/>
        <end position="411"/>
    </location>
</feature>
<sequence>MDVLALLLFIAAIIIAFVRHVNVGIVALAVGVICVRLFGMTDKTLIGGISSSMFCTLVGITLLFAVIKDTGALDLLAKKIVAATGNRVWLLPIAMYIAGFVVAGVGPGAIPALAIIPALAVTTAIQVGYNPLMLAIIGELGLMAGRMTILTPEAAIITDAASKAGFSGVMMTVLICQTLITLVYGVIVFVAYKGYKLKAPLHEREADLPAFTKNQLFSLSGIIMMLVFMIALKINIGLAAFASAAILVLCGVAKDGECLKHLPWGTILMVLGVGALLGVVDKVGGIKLMSSAISSIMTSSTATPLMGISAGLLSLVSSALGVVYPTMMPMCADIANQVGGVSPVALMAAVGSGGSMAGLSPMSTGGALILAAMGTNIENFNSTKQTKVFVQLLILAAGALFVIAVVSGLTFDAITDLTFHP</sequence>
<name>A0ABR6VM73_9FIRM</name>
<feature type="transmembrane region" description="Helical" evidence="6">
    <location>
        <begin position="132"/>
        <end position="149"/>
    </location>
</feature>
<keyword evidence="9" id="KW-1185">Reference proteome</keyword>
<evidence type="ECO:0000313" key="9">
    <source>
        <dbReference type="Proteomes" id="UP000606870"/>
    </source>
</evidence>
<keyword evidence="2" id="KW-0813">Transport</keyword>
<comment type="subcellular location">
    <subcellularLocation>
        <location evidence="1">Membrane</location>
        <topology evidence="1">Multi-pass membrane protein</topology>
    </subcellularLocation>
</comment>
<dbReference type="Proteomes" id="UP000606870">
    <property type="component" value="Unassembled WGS sequence"/>
</dbReference>
<feature type="transmembrane region" description="Helical" evidence="6">
    <location>
        <begin position="45"/>
        <end position="67"/>
    </location>
</feature>
<evidence type="ECO:0000256" key="2">
    <source>
        <dbReference type="ARBA" id="ARBA00022448"/>
    </source>
</evidence>
<accession>A0ABR6VM73</accession>